<feature type="compositionally biased region" description="Low complexity" evidence="3">
    <location>
        <begin position="192"/>
        <end position="206"/>
    </location>
</feature>
<protein>
    <submittedName>
        <fullName evidence="5">K liklik</fullName>
    </submittedName>
</protein>
<dbReference type="SUPFAM" id="SSF54791">
    <property type="entry name" value="Eukaryotic type KH-domain (KH-domain type I)"/>
    <property type="match status" value="3"/>
</dbReference>
<evidence type="ECO:0000256" key="2">
    <source>
        <dbReference type="PROSITE-ProRule" id="PRU00117"/>
    </source>
</evidence>
<dbReference type="PANTHER" id="PTHR10288">
    <property type="entry name" value="KH DOMAIN CONTAINING RNA BINDING PROTEIN"/>
    <property type="match status" value="1"/>
</dbReference>
<feature type="domain" description="K Homology" evidence="4">
    <location>
        <begin position="364"/>
        <end position="435"/>
    </location>
</feature>
<sequence>MADQSQQQQQQQQSSIAQVLTALAAAQGATTPQQTPPPPPPAAPAAAPQSSLSQAQSLAALLATAQAGANPALNAAATAPVVPPAADNAIGADIAGVRPTNTGSVSIADAIAKAREIAAGKGIAPAQSVARPADIGRDSRQFYGRSRSPSRSPPRHGGREVFRDNYNPYRDERRPDRRANDRPYGRDRDRSYSPPRGGSSGGMNRPYRNSGDWDRERERDRDPRDRDPRDRGGDRYGGPPPPSSADARRRDSSYDNNNNSNANVNDENNETISVESSFVGLIIGRGGETLKRIESESGTRVQFLEVDQSSSVRFCRIQGPPSSRQRAKAEIQAIISESNSAPPRCGSNARGMPERPPPRGTLTEGDTVQIMVPDRTVGLIIGRGGETIRDLQDRSGCRVNIVNENQSVNGLRPVNLKGSAEAKQKAKELILEIVESDTRQPPNPVPRASSGQDSGRVVDSIFIPPDAVGLIIGKGGDTIREIQNMSQCRVNIQQGNNREAEREVTLTGTRAAVDAAKSIIQEKVDSTQRQGGGRPPRGPAFNNDDNQAYYQDPMAMGMGMNMNMNMANMMNTMGNPMAGSMQGDPSQGQDHQQQHQQSQQPQASGPGAADPYAAFGGYQNYVAMWYSAMQQQQQQQGQGQGPPGTGGYDPSQQPPGGPSDGP</sequence>
<dbReference type="InterPro" id="IPR004088">
    <property type="entry name" value="KH_dom_type_1"/>
</dbReference>
<dbReference type="SMART" id="SM00322">
    <property type="entry name" value="KH"/>
    <property type="match status" value="3"/>
</dbReference>
<dbReference type="Pfam" id="PF00013">
    <property type="entry name" value="KH_1"/>
    <property type="match status" value="3"/>
</dbReference>
<feature type="region of interest" description="Disordered" evidence="3">
    <location>
        <begin position="339"/>
        <end position="364"/>
    </location>
</feature>
<feature type="region of interest" description="Disordered" evidence="3">
    <location>
        <begin position="23"/>
        <end position="56"/>
    </location>
</feature>
<dbReference type="OrthoDB" id="5204190at2759"/>
<evidence type="ECO:0000313" key="6">
    <source>
        <dbReference type="Proteomes" id="UP000242877"/>
    </source>
</evidence>
<feature type="compositionally biased region" description="Pro residues" evidence="3">
    <location>
        <begin position="652"/>
        <end position="662"/>
    </location>
</feature>
<dbReference type="CDD" id="cd00105">
    <property type="entry name" value="KH-I"/>
    <property type="match status" value="2"/>
</dbReference>
<dbReference type="InterPro" id="IPR004087">
    <property type="entry name" value="KH_dom"/>
</dbReference>
<name>A0A168C6Y6_9EURO</name>
<keyword evidence="6" id="KW-1185">Reference proteome</keyword>
<evidence type="ECO:0000256" key="1">
    <source>
        <dbReference type="ARBA" id="ARBA00022737"/>
    </source>
</evidence>
<feature type="compositionally biased region" description="Low complexity" evidence="3">
    <location>
        <begin position="44"/>
        <end position="56"/>
    </location>
</feature>
<dbReference type="AlphaFoldDB" id="A0A168C6Y6"/>
<evidence type="ECO:0000259" key="4">
    <source>
        <dbReference type="SMART" id="SM00322"/>
    </source>
</evidence>
<feature type="domain" description="K Homology" evidence="4">
    <location>
        <begin position="266"/>
        <end position="336"/>
    </location>
</feature>
<evidence type="ECO:0000313" key="5">
    <source>
        <dbReference type="EMBL" id="KZZ96221.1"/>
    </source>
</evidence>
<evidence type="ECO:0000256" key="3">
    <source>
        <dbReference type="SAM" id="MobiDB-lite"/>
    </source>
</evidence>
<reference evidence="5 6" key="1">
    <citation type="journal article" date="2016" name="Genome Biol. Evol.">
        <title>Divergent and convergent evolution of fungal pathogenicity.</title>
        <authorList>
            <person name="Shang Y."/>
            <person name="Xiao G."/>
            <person name="Zheng P."/>
            <person name="Cen K."/>
            <person name="Zhan S."/>
            <person name="Wang C."/>
        </authorList>
    </citation>
    <scope>NUCLEOTIDE SEQUENCE [LARGE SCALE GENOMIC DNA]</scope>
    <source>
        <strain evidence="5 6">ARSEF 7405</strain>
    </source>
</reference>
<keyword evidence="1" id="KW-0677">Repeat</keyword>
<dbReference type="Gene3D" id="3.30.1370.10">
    <property type="entry name" value="K Homology domain, type 1"/>
    <property type="match status" value="3"/>
</dbReference>
<dbReference type="EMBL" id="AZGZ01000003">
    <property type="protein sequence ID" value="KZZ96221.1"/>
    <property type="molecule type" value="Genomic_DNA"/>
</dbReference>
<keyword evidence="2" id="KW-0694">RNA-binding</keyword>
<feature type="region of interest" description="Disordered" evidence="3">
    <location>
        <begin position="571"/>
        <end position="613"/>
    </location>
</feature>
<feature type="region of interest" description="Disordered" evidence="3">
    <location>
        <begin position="521"/>
        <end position="548"/>
    </location>
</feature>
<feature type="compositionally biased region" description="Low complexity" evidence="3">
    <location>
        <begin position="23"/>
        <end position="33"/>
    </location>
</feature>
<feature type="region of interest" description="Disordered" evidence="3">
    <location>
        <begin position="118"/>
        <end position="269"/>
    </location>
</feature>
<feature type="compositionally biased region" description="Gly residues" evidence="3">
    <location>
        <begin position="638"/>
        <end position="647"/>
    </location>
</feature>
<organism evidence="5 6">
    <name type="scientific">Ascosphaera apis ARSEF 7405</name>
    <dbReference type="NCBI Taxonomy" id="392613"/>
    <lineage>
        <taxon>Eukaryota</taxon>
        <taxon>Fungi</taxon>
        <taxon>Dikarya</taxon>
        <taxon>Ascomycota</taxon>
        <taxon>Pezizomycotina</taxon>
        <taxon>Eurotiomycetes</taxon>
        <taxon>Eurotiomycetidae</taxon>
        <taxon>Onygenales</taxon>
        <taxon>Ascosphaeraceae</taxon>
        <taxon>Ascosphaera</taxon>
    </lineage>
</organism>
<dbReference type="Proteomes" id="UP000242877">
    <property type="component" value="Unassembled WGS sequence"/>
</dbReference>
<feature type="compositionally biased region" description="Basic and acidic residues" evidence="3">
    <location>
        <begin position="211"/>
        <end position="234"/>
    </location>
</feature>
<feature type="compositionally biased region" description="Low complexity" evidence="3">
    <location>
        <begin position="254"/>
        <end position="266"/>
    </location>
</feature>
<feature type="region of interest" description="Disordered" evidence="3">
    <location>
        <begin position="434"/>
        <end position="457"/>
    </location>
</feature>
<dbReference type="GO" id="GO:0003723">
    <property type="term" value="F:RNA binding"/>
    <property type="evidence" value="ECO:0007669"/>
    <property type="project" value="UniProtKB-UniRule"/>
</dbReference>
<feature type="compositionally biased region" description="Low complexity" evidence="3">
    <location>
        <begin position="571"/>
        <end position="611"/>
    </location>
</feature>
<comment type="caution">
    <text evidence="5">The sequence shown here is derived from an EMBL/GenBank/DDBJ whole genome shotgun (WGS) entry which is preliminary data.</text>
</comment>
<accession>A0A168C6Y6</accession>
<proteinExistence type="predicted"/>
<feature type="compositionally biased region" description="Pro residues" evidence="3">
    <location>
        <begin position="34"/>
        <end position="43"/>
    </location>
</feature>
<feature type="compositionally biased region" description="Basic and acidic residues" evidence="3">
    <location>
        <begin position="157"/>
        <end position="191"/>
    </location>
</feature>
<dbReference type="VEuPathDB" id="FungiDB:AAP_00994"/>
<dbReference type="PROSITE" id="PS50084">
    <property type="entry name" value="KH_TYPE_1"/>
    <property type="match status" value="3"/>
</dbReference>
<dbReference type="InterPro" id="IPR036612">
    <property type="entry name" value="KH_dom_type_1_sf"/>
</dbReference>
<feature type="region of interest" description="Disordered" evidence="3">
    <location>
        <begin position="629"/>
        <end position="662"/>
    </location>
</feature>
<feature type="domain" description="K Homology" evidence="4">
    <location>
        <begin position="455"/>
        <end position="525"/>
    </location>
</feature>
<gene>
    <name evidence="5" type="ORF">AAP_00994</name>
</gene>